<name>A0A3S5ARR6_9PLAT</name>
<comment type="caution">
    <text evidence="1">The sequence shown here is derived from an EMBL/GenBank/DDBJ whole genome shotgun (WGS) entry which is preliminary data.</text>
</comment>
<reference evidence="1" key="1">
    <citation type="submission" date="2018-11" db="EMBL/GenBank/DDBJ databases">
        <authorList>
            <consortium name="Pathogen Informatics"/>
        </authorList>
    </citation>
    <scope>NUCLEOTIDE SEQUENCE</scope>
</reference>
<accession>A0A3S5ARR6</accession>
<proteinExistence type="predicted"/>
<dbReference type="AlphaFoldDB" id="A0A3S5ARR6"/>
<evidence type="ECO:0000313" key="2">
    <source>
        <dbReference type="Proteomes" id="UP000784294"/>
    </source>
</evidence>
<sequence>MGLAYNNDRLWACCAVGVRCFGQFGFQVTPPITSGWLVLICQAQVTGPAPLVSSPGQTGEVRAFRVEFTALKTTTRPVDYWVQAYRCAHVAKRHITN</sequence>
<gene>
    <name evidence="1" type="ORF">PXEA_LOCUS37082</name>
</gene>
<evidence type="ECO:0000313" key="1">
    <source>
        <dbReference type="EMBL" id="VEL43642.1"/>
    </source>
</evidence>
<keyword evidence="2" id="KW-1185">Reference proteome</keyword>
<organism evidence="1 2">
    <name type="scientific">Protopolystoma xenopodis</name>
    <dbReference type="NCBI Taxonomy" id="117903"/>
    <lineage>
        <taxon>Eukaryota</taxon>
        <taxon>Metazoa</taxon>
        <taxon>Spiralia</taxon>
        <taxon>Lophotrochozoa</taxon>
        <taxon>Platyhelminthes</taxon>
        <taxon>Monogenea</taxon>
        <taxon>Polyopisthocotylea</taxon>
        <taxon>Polystomatidea</taxon>
        <taxon>Polystomatidae</taxon>
        <taxon>Protopolystoma</taxon>
    </lineage>
</organism>
<dbReference type="EMBL" id="CAAALY010283603">
    <property type="protein sequence ID" value="VEL43642.1"/>
    <property type="molecule type" value="Genomic_DNA"/>
</dbReference>
<protein>
    <submittedName>
        <fullName evidence="1">Uncharacterized protein</fullName>
    </submittedName>
</protein>
<dbReference type="Proteomes" id="UP000784294">
    <property type="component" value="Unassembled WGS sequence"/>
</dbReference>